<feature type="region of interest" description="Disordered" evidence="1">
    <location>
        <begin position="88"/>
        <end position="111"/>
    </location>
</feature>
<gene>
    <name evidence="2" type="ORF">Pcinc_028790</name>
</gene>
<accession>A0AAE1F1N5</accession>
<proteinExistence type="predicted"/>
<feature type="compositionally biased region" description="Basic and acidic residues" evidence="1">
    <location>
        <begin position="1"/>
        <end position="19"/>
    </location>
</feature>
<sequence>MVEIGRDWEDDGVGERMEECNEGDDDGGGGGERMEECNEGDDDGGGGEKRMEECNEGDDDGGTWKEMGKEWRMKMGRGWWRERDYLMGSSEGGGEGVEDEDGGEMGRGDCRWRGKGLVMERIEKWRDGEE</sequence>
<name>A0AAE1F1N5_PETCI</name>
<evidence type="ECO:0000313" key="3">
    <source>
        <dbReference type="Proteomes" id="UP001286313"/>
    </source>
</evidence>
<keyword evidence="3" id="KW-1185">Reference proteome</keyword>
<evidence type="ECO:0000313" key="2">
    <source>
        <dbReference type="EMBL" id="KAK3865617.1"/>
    </source>
</evidence>
<feature type="region of interest" description="Disordered" evidence="1">
    <location>
        <begin position="1"/>
        <end position="67"/>
    </location>
</feature>
<protein>
    <submittedName>
        <fullName evidence="2">Uncharacterized protein</fullName>
    </submittedName>
</protein>
<comment type="caution">
    <text evidence="2">The sequence shown here is derived from an EMBL/GenBank/DDBJ whole genome shotgun (WGS) entry which is preliminary data.</text>
</comment>
<reference evidence="2" key="1">
    <citation type="submission" date="2023-10" db="EMBL/GenBank/DDBJ databases">
        <title>Genome assemblies of two species of porcelain crab, Petrolisthes cinctipes and Petrolisthes manimaculis (Anomura: Porcellanidae).</title>
        <authorList>
            <person name="Angst P."/>
        </authorList>
    </citation>
    <scope>NUCLEOTIDE SEQUENCE</scope>
    <source>
        <strain evidence="2">PB745_01</strain>
        <tissue evidence="2">Gill</tissue>
    </source>
</reference>
<evidence type="ECO:0000256" key="1">
    <source>
        <dbReference type="SAM" id="MobiDB-lite"/>
    </source>
</evidence>
<dbReference type="EMBL" id="JAWQEG010003551">
    <property type="protein sequence ID" value="KAK3865617.1"/>
    <property type="molecule type" value="Genomic_DNA"/>
</dbReference>
<organism evidence="2 3">
    <name type="scientific">Petrolisthes cinctipes</name>
    <name type="common">Flat porcelain crab</name>
    <dbReference type="NCBI Taxonomy" id="88211"/>
    <lineage>
        <taxon>Eukaryota</taxon>
        <taxon>Metazoa</taxon>
        <taxon>Ecdysozoa</taxon>
        <taxon>Arthropoda</taxon>
        <taxon>Crustacea</taxon>
        <taxon>Multicrustacea</taxon>
        <taxon>Malacostraca</taxon>
        <taxon>Eumalacostraca</taxon>
        <taxon>Eucarida</taxon>
        <taxon>Decapoda</taxon>
        <taxon>Pleocyemata</taxon>
        <taxon>Anomura</taxon>
        <taxon>Galatheoidea</taxon>
        <taxon>Porcellanidae</taxon>
        <taxon>Petrolisthes</taxon>
    </lineage>
</organism>
<dbReference type="AlphaFoldDB" id="A0AAE1F1N5"/>
<dbReference type="Proteomes" id="UP001286313">
    <property type="component" value="Unassembled WGS sequence"/>
</dbReference>